<feature type="compositionally biased region" description="Low complexity" evidence="4">
    <location>
        <begin position="1454"/>
        <end position="1486"/>
    </location>
</feature>
<feature type="region of interest" description="Disordered" evidence="4">
    <location>
        <begin position="126"/>
        <end position="451"/>
    </location>
</feature>
<feature type="compositionally biased region" description="Low complexity" evidence="4">
    <location>
        <begin position="307"/>
        <end position="321"/>
    </location>
</feature>
<dbReference type="InterPro" id="IPR012943">
    <property type="entry name" value="Cnn_1N"/>
</dbReference>
<evidence type="ECO:0008006" key="9">
    <source>
        <dbReference type="Google" id="ProtNLM"/>
    </source>
</evidence>
<evidence type="ECO:0000256" key="2">
    <source>
        <dbReference type="ARBA" id="ARBA00022490"/>
    </source>
</evidence>
<comment type="caution">
    <text evidence="7">The sequence shown here is derived from an EMBL/GenBank/DDBJ whole genome shotgun (WGS) entry which is preliminary data.</text>
</comment>
<feature type="domain" description="Centrosomin N-terminal motif 1" evidence="5">
    <location>
        <begin position="500"/>
        <end position="572"/>
    </location>
</feature>
<feature type="coiled-coil region" evidence="3">
    <location>
        <begin position="1517"/>
        <end position="1544"/>
    </location>
</feature>
<sequence length="1585" mass="175643">MLHSRTGAANQEPRRVPGGFDDDDDDAEPSPSRPTLQKSAGNPASPRFEDADSSPLPPLPQGDSSLLHPLNDDSGMRAEGAGSALNEREMRRRLMDVESSFLPERSFDGHAGGSVVGADDTFVFGAPKGGDMGPPPHPRFYKGNMDKAAEDSDFSTPTPPESYRTPAPQHFDPQGRIDIHEDGETEDGNVTSSLETMSSPTAAAAARTVSRMTSMATVGGYETADDGSPVREAFEFDAAEGEATPRKRKGEGASFSQASTLKEPPKMRYQQSLETRDSANGNNNATITGATDSRRRPKFLRSRRASQRSSGSSFASFSNNSTDDGGSDATLGADFALQSGGAAPVNSSTNSGTSLDLSRSTSFGSIASGVTGLSEGAGSLERTRAASGTSVSVGPTARATEGNLARWDEEEGKSREEAKDSEDKGVNGPAGDDISPPETPRATGRTLRAPTDTVIAQHVRNIHVPASVAREYRENNRSLSPEKRSGMPTPVPGRGKKNLTLKEQSSTIDRLTKENFDLKLKIHYLNNALNERSEEGVKEMISENVELKAGLVTLQKETRGLRRTVKDLERKLKEREDGLAAAAGAGEDSDRHPTSFGKEGVQELEEEVTYLRERVETYEIEVEKLRREAVSRESEKRRLAEVIKGIGERKGIESDLSAREEIDMWKDLLDAETARREQTDEENRKLREEIWRLKNDSSSTTANFNTNTIYNTTKRQITASTRSISTIADSDHNRAASASGSAIVEQLRHENEELRREVGAQTSMLTSRNREKERLYQEIEELKLGLLRGEGVRSVAGDSFFERSASRAHERTLSRASGGTQVTVLSDAERDEYENQNGALRDRISELKLKNQELERQLEGCLDELEHADATKQDLEKLALGYEDEIELATQDLQALQAERDEALRLHQELEAEFDELKNEAQTEIDALEKEIIEKTETVQHLETDLANRDENFNALQAEMRLVSEDLVRLEDEHQAYRRKMQKTQQELEDANRELEAMEKSLIEANGKVERLTVQQESSQNEIGFLREEQDGDKIKIGNLETALKKLEAAVQDERERVRELEKRLADERHQREVVGGKEKQEVQRMMNDLNREAFGAKDEARRLKKNLSSREAEAREWKERLIELENSLRDALGEIDSTRSSLLRDINKIQRELDATLVELDSTKNALAEKDSILKDRDALLESTGLESRKLSELLEKERQARKNDKQHFEQIQRTHATTHQAISQQQTQVTELEALRQRDKKKIHALENHYKEQLTERDNLLLAMWNRLSTLCGPDWAHKNSLVNGKLPSLDVIATMLPGFKQNLMQAVKTIESIIHGFKSRIRSVERDLWKEYQTLEHNLDMRTKKLERLETVVHSGRIDSSNSSAEIMKLKGENRLLKAELSVLNKQRLAAQKLPPPPPSPNTGSQAAAPTTIQGSNSNFQRTVTVSGSSTSTLMRHNSTSAVETLQQRLSSTSGAPPQPSSSSSSSATAVAASSTASSAAPSNPSPEDERWVLRLRELEKRLKRERETRILELKGATKRLEEGKAENDELRMRLERERVRKGDDPRGLVSVGGLPAATAGDGDGNAVAAAVAAAPTGGGKI</sequence>
<gene>
    <name evidence="7" type="ORF">GP486_004957</name>
</gene>
<feature type="compositionally biased region" description="Low complexity" evidence="4">
    <location>
        <begin position="279"/>
        <end position="291"/>
    </location>
</feature>
<feature type="compositionally biased region" description="Basic and acidic residues" evidence="4">
    <location>
        <begin position="470"/>
        <end position="485"/>
    </location>
</feature>
<dbReference type="GO" id="GO:0016460">
    <property type="term" value="C:myosin II complex"/>
    <property type="evidence" value="ECO:0007669"/>
    <property type="project" value="TreeGrafter"/>
</dbReference>
<dbReference type="InterPro" id="IPR024545">
    <property type="entry name" value="Mto1-like_Mto2p-bd"/>
</dbReference>
<feature type="compositionally biased region" description="Polar residues" evidence="4">
    <location>
        <begin position="345"/>
        <end position="365"/>
    </location>
</feature>
<evidence type="ECO:0000259" key="5">
    <source>
        <dbReference type="Pfam" id="PF07989"/>
    </source>
</evidence>
<dbReference type="GO" id="GO:0000146">
    <property type="term" value="F:microfilament motor activity"/>
    <property type="evidence" value="ECO:0007669"/>
    <property type="project" value="TreeGrafter"/>
</dbReference>
<feature type="compositionally biased region" description="Polar residues" evidence="4">
    <location>
        <begin position="1215"/>
        <end position="1227"/>
    </location>
</feature>
<feature type="region of interest" description="Disordered" evidence="4">
    <location>
        <begin position="578"/>
        <end position="597"/>
    </location>
</feature>
<keyword evidence="2" id="KW-0963">Cytoplasm</keyword>
<accession>A0A9P8LAB0</accession>
<feature type="compositionally biased region" description="Polar residues" evidence="4">
    <location>
        <begin position="1437"/>
        <end position="1453"/>
    </location>
</feature>
<dbReference type="Pfam" id="PF07989">
    <property type="entry name" value="Cnn_1N"/>
    <property type="match status" value="1"/>
</dbReference>
<evidence type="ECO:0000256" key="3">
    <source>
        <dbReference type="SAM" id="Coils"/>
    </source>
</evidence>
<feature type="compositionally biased region" description="Basic and acidic residues" evidence="4">
    <location>
        <begin position="1199"/>
        <end position="1214"/>
    </location>
</feature>
<feature type="compositionally biased region" description="Basic and acidic residues" evidence="4">
    <location>
        <begin position="173"/>
        <end position="182"/>
    </location>
</feature>
<dbReference type="PANTHER" id="PTHR45615">
    <property type="entry name" value="MYOSIN HEAVY CHAIN, NON-MUSCLE"/>
    <property type="match status" value="1"/>
</dbReference>
<organism evidence="7 8">
    <name type="scientific">Trichoglossum hirsutum</name>
    <dbReference type="NCBI Taxonomy" id="265104"/>
    <lineage>
        <taxon>Eukaryota</taxon>
        <taxon>Fungi</taxon>
        <taxon>Dikarya</taxon>
        <taxon>Ascomycota</taxon>
        <taxon>Pezizomycotina</taxon>
        <taxon>Geoglossomycetes</taxon>
        <taxon>Geoglossales</taxon>
        <taxon>Geoglossaceae</taxon>
        <taxon>Trichoglossum</taxon>
    </lineage>
</organism>
<dbReference type="GO" id="GO:0005815">
    <property type="term" value="C:microtubule organizing center"/>
    <property type="evidence" value="ECO:0007669"/>
    <property type="project" value="InterPro"/>
</dbReference>
<keyword evidence="3" id="KW-0175">Coiled coil</keyword>
<evidence type="ECO:0000259" key="6">
    <source>
        <dbReference type="Pfam" id="PF12808"/>
    </source>
</evidence>
<protein>
    <recommendedName>
        <fullName evidence="9">Anucleate primary sterigmata protein B</fullName>
    </recommendedName>
</protein>
<feature type="region of interest" description="Disordered" evidence="4">
    <location>
        <begin position="1394"/>
        <end position="1492"/>
    </location>
</feature>
<evidence type="ECO:0000313" key="7">
    <source>
        <dbReference type="EMBL" id="KAH0558385.1"/>
    </source>
</evidence>
<feature type="compositionally biased region" description="Basic residues" evidence="4">
    <location>
        <begin position="295"/>
        <end position="306"/>
    </location>
</feature>
<reference evidence="7" key="1">
    <citation type="submission" date="2021-03" db="EMBL/GenBank/DDBJ databases">
        <title>Comparative genomics and phylogenomic investigation of the class Geoglossomycetes provide insights into ecological specialization and systematics.</title>
        <authorList>
            <person name="Melie T."/>
            <person name="Pirro S."/>
            <person name="Miller A.N."/>
            <person name="Quandt A."/>
        </authorList>
    </citation>
    <scope>NUCLEOTIDE SEQUENCE</scope>
    <source>
        <strain evidence="7">CAQ_001_2017</strain>
    </source>
</reference>
<dbReference type="GO" id="GO:0051015">
    <property type="term" value="F:actin filament binding"/>
    <property type="evidence" value="ECO:0007669"/>
    <property type="project" value="TreeGrafter"/>
</dbReference>
<feature type="compositionally biased region" description="Polar residues" evidence="4">
    <location>
        <begin position="1405"/>
        <end position="1425"/>
    </location>
</feature>
<evidence type="ECO:0000313" key="8">
    <source>
        <dbReference type="Proteomes" id="UP000750711"/>
    </source>
</evidence>
<dbReference type="EMBL" id="JAGHQM010000863">
    <property type="protein sequence ID" value="KAH0558385.1"/>
    <property type="molecule type" value="Genomic_DNA"/>
</dbReference>
<keyword evidence="8" id="KW-1185">Reference proteome</keyword>
<dbReference type="Proteomes" id="UP000750711">
    <property type="component" value="Unassembled WGS sequence"/>
</dbReference>
<proteinExistence type="predicted"/>
<feature type="compositionally biased region" description="Polar residues" evidence="4">
    <location>
        <begin position="188"/>
        <end position="201"/>
    </location>
</feature>
<feature type="coiled-coil region" evidence="3">
    <location>
        <begin position="669"/>
        <end position="696"/>
    </location>
</feature>
<feature type="coiled-coil region" evidence="3">
    <location>
        <begin position="830"/>
        <end position="1167"/>
    </location>
</feature>
<evidence type="ECO:0000256" key="4">
    <source>
        <dbReference type="SAM" id="MobiDB-lite"/>
    </source>
</evidence>
<feature type="region of interest" description="Disordered" evidence="4">
    <location>
        <begin position="1"/>
        <end position="91"/>
    </location>
</feature>
<feature type="region of interest" description="Disordered" evidence="4">
    <location>
        <begin position="1199"/>
        <end position="1227"/>
    </location>
</feature>
<feature type="coiled-coil region" evidence="3">
    <location>
        <begin position="1335"/>
        <end position="1390"/>
    </location>
</feature>
<dbReference type="GO" id="GO:0032982">
    <property type="term" value="C:myosin filament"/>
    <property type="evidence" value="ECO:0007669"/>
    <property type="project" value="TreeGrafter"/>
</dbReference>
<name>A0A9P8LAB0_9PEZI</name>
<dbReference type="SUPFAM" id="SSF57997">
    <property type="entry name" value="Tropomyosin"/>
    <property type="match status" value="1"/>
</dbReference>
<feature type="domain" description="Mto1-like Mto2p-binding" evidence="6">
    <location>
        <begin position="1494"/>
        <end position="1544"/>
    </location>
</feature>
<feature type="coiled-coil region" evidence="3">
    <location>
        <begin position="601"/>
        <end position="635"/>
    </location>
</feature>
<dbReference type="PANTHER" id="PTHR45615:SF40">
    <property type="entry name" value="MYOSIN HEAVY CHAIN, NON-MUSCLE"/>
    <property type="match status" value="1"/>
</dbReference>
<feature type="compositionally biased region" description="Basic and acidic residues" evidence="4">
    <location>
        <begin position="412"/>
        <end position="425"/>
    </location>
</feature>
<feature type="compositionally biased region" description="Polar residues" evidence="4">
    <location>
        <begin position="33"/>
        <end position="42"/>
    </location>
</feature>
<feature type="region of interest" description="Disordered" evidence="4">
    <location>
        <begin position="466"/>
        <end position="498"/>
    </location>
</feature>
<dbReference type="Pfam" id="PF12808">
    <property type="entry name" value="Mto2_bdg"/>
    <property type="match status" value="1"/>
</dbReference>
<evidence type="ECO:0000256" key="1">
    <source>
        <dbReference type="ARBA" id="ARBA00004496"/>
    </source>
</evidence>
<dbReference type="GO" id="GO:0005737">
    <property type="term" value="C:cytoplasm"/>
    <property type="evidence" value="ECO:0007669"/>
    <property type="project" value="UniProtKB-SubCell"/>
</dbReference>
<dbReference type="Gene3D" id="1.10.287.1490">
    <property type="match status" value="1"/>
</dbReference>
<comment type="subcellular location">
    <subcellularLocation>
        <location evidence="1">Cytoplasm</location>
    </subcellularLocation>
</comment>
<feature type="compositionally biased region" description="Low complexity" evidence="4">
    <location>
        <begin position="1426"/>
        <end position="1436"/>
    </location>
</feature>